<name>A0A1T4NFZ7_9FIRM</name>
<sequence>MKMTEYIQESNGIENRKKQWKEVLKTISKKTAEQLERERIRQEEKDFVQLINQAKEDWKNAQIYFEEVTDPDLIELAIYQMEAAKVFYMYLLKEAKRKGISA</sequence>
<accession>A0A1T4NFZ7</accession>
<dbReference type="Proteomes" id="UP000196365">
    <property type="component" value="Unassembled WGS sequence"/>
</dbReference>
<dbReference type="OrthoDB" id="1809893at2"/>
<keyword evidence="3" id="KW-1185">Reference proteome</keyword>
<gene>
    <name evidence="2" type="ORF">SAMN02745973_01668</name>
</gene>
<dbReference type="RefSeq" id="WP_087679064.1">
    <property type="nucleotide sequence ID" value="NZ_FUWV01000011.1"/>
</dbReference>
<keyword evidence="1" id="KW-0175">Coiled coil</keyword>
<protein>
    <recommendedName>
        <fullName evidence="4">DUF2508 domain-containing protein</fullName>
    </recommendedName>
</protein>
<feature type="coiled-coil region" evidence="1">
    <location>
        <begin position="25"/>
        <end position="57"/>
    </location>
</feature>
<dbReference type="Pfam" id="PF10704">
    <property type="entry name" value="DUF2508"/>
    <property type="match status" value="1"/>
</dbReference>
<evidence type="ECO:0000313" key="2">
    <source>
        <dbReference type="EMBL" id="SJZ78291.1"/>
    </source>
</evidence>
<evidence type="ECO:0000256" key="1">
    <source>
        <dbReference type="SAM" id="Coils"/>
    </source>
</evidence>
<dbReference type="InterPro" id="IPR019644">
    <property type="entry name" value="DUF2508"/>
</dbReference>
<evidence type="ECO:0008006" key="4">
    <source>
        <dbReference type="Google" id="ProtNLM"/>
    </source>
</evidence>
<reference evidence="2 3" key="1">
    <citation type="submission" date="2017-02" db="EMBL/GenBank/DDBJ databases">
        <authorList>
            <person name="Peterson S.W."/>
        </authorList>
    </citation>
    <scope>NUCLEOTIDE SEQUENCE [LARGE SCALE GENOMIC DNA]</scope>
    <source>
        <strain evidence="2 3">DSM 15102</strain>
    </source>
</reference>
<organism evidence="2 3">
    <name type="scientific">Garciella nitratireducens DSM 15102</name>
    <dbReference type="NCBI Taxonomy" id="1121911"/>
    <lineage>
        <taxon>Bacteria</taxon>
        <taxon>Bacillati</taxon>
        <taxon>Bacillota</taxon>
        <taxon>Clostridia</taxon>
        <taxon>Eubacteriales</taxon>
        <taxon>Eubacteriaceae</taxon>
        <taxon>Garciella</taxon>
    </lineage>
</organism>
<proteinExistence type="predicted"/>
<dbReference type="AlphaFoldDB" id="A0A1T4NFZ7"/>
<dbReference type="EMBL" id="FUWV01000011">
    <property type="protein sequence ID" value="SJZ78291.1"/>
    <property type="molecule type" value="Genomic_DNA"/>
</dbReference>
<dbReference type="Gene3D" id="2.170.150.10">
    <property type="entry name" value="Metal Binding Protein, Guanine Nucleotide Exchange Factor, Chain A"/>
    <property type="match status" value="1"/>
</dbReference>
<dbReference type="InterPro" id="IPR011323">
    <property type="entry name" value="Mss4/transl-control_tumour"/>
</dbReference>
<evidence type="ECO:0000313" key="3">
    <source>
        <dbReference type="Proteomes" id="UP000196365"/>
    </source>
</evidence>